<accession>A0A348HI17</accession>
<feature type="transmembrane region" description="Helical" evidence="1">
    <location>
        <begin position="30"/>
        <end position="49"/>
    </location>
</feature>
<reference evidence="2 3" key="1">
    <citation type="submission" date="2018-09" db="EMBL/GenBank/DDBJ databases">
        <title>Zymobacter palmae IAM14233 (=T109) whole genome analysis.</title>
        <authorList>
            <person name="Yanase H."/>
        </authorList>
    </citation>
    <scope>NUCLEOTIDE SEQUENCE [LARGE SCALE GENOMIC DNA]</scope>
    <source>
        <strain evidence="2 3">IAM14233</strain>
    </source>
</reference>
<gene>
    <name evidence="2" type="ORF">ZBT109_2539</name>
</gene>
<sequence length="287" mass="32243">MACSFLDIVSAVLDVLKAVDAYRSGEPGMIVVWMGASATISAISGILAFYALNAWWSFGITLVLAVITIALAILTMQELTLPQRLWVHRSVFGQPNHNYYNSEPFGGDKPRSLPNDSAAADEWKDYQRRALNEEAQALGMLLSGITLEVNGIVPAIKNVDPLFPEWKGAQNKDAPEYSKPELMLNLFIPLTLDGTIKITAIRKKEQISTKKDDEIIIFNKKGEDIIYIDNLNKARKDEKFTKYPLGYKRSIVFEDEKYKISTVVFEVYSLSDIYIPIAKDIIKLESK</sequence>
<name>A0A348HI17_9GAMM</name>
<dbReference type="AlphaFoldDB" id="A0A348HI17"/>
<evidence type="ECO:0000313" key="2">
    <source>
        <dbReference type="EMBL" id="BBG31269.1"/>
    </source>
</evidence>
<keyword evidence="3" id="KW-1185">Reference proteome</keyword>
<keyword evidence="1" id="KW-1133">Transmembrane helix</keyword>
<dbReference type="OrthoDB" id="5172397at2"/>
<dbReference type="RefSeq" id="WP_120185383.1">
    <property type="nucleotide sequence ID" value="NZ_AP018933.1"/>
</dbReference>
<evidence type="ECO:0000256" key="1">
    <source>
        <dbReference type="SAM" id="Phobius"/>
    </source>
</evidence>
<feature type="transmembrane region" description="Helical" evidence="1">
    <location>
        <begin position="55"/>
        <end position="74"/>
    </location>
</feature>
<protein>
    <submittedName>
        <fullName evidence="2">Uncharacterized protein required for cytochrome</fullName>
    </submittedName>
</protein>
<dbReference type="EMBL" id="AP018933">
    <property type="protein sequence ID" value="BBG31269.1"/>
    <property type="molecule type" value="Genomic_DNA"/>
</dbReference>
<dbReference type="KEGG" id="zpl:ZBT109_2539"/>
<proteinExistence type="predicted"/>
<dbReference type="Proteomes" id="UP000267342">
    <property type="component" value="Chromosome"/>
</dbReference>
<evidence type="ECO:0000313" key="3">
    <source>
        <dbReference type="Proteomes" id="UP000267342"/>
    </source>
</evidence>
<keyword evidence="1" id="KW-0472">Membrane</keyword>
<keyword evidence="1" id="KW-0812">Transmembrane</keyword>
<organism evidence="2 3">
    <name type="scientific">Zymobacter palmae</name>
    <dbReference type="NCBI Taxonomy" id="33074"/>
    <lineage>
        <taxon>Bacteria</taxon>
        <taxon>Pseudomonadati</taxon>
        <taxon>Pseudomonadota</taxon>
        <taxon>Gammaproteobacteria</taxon>
        <taxon>Oceanospirillales</taxon>
        <taxon>Halomonadaceae</taxon>
        <taxon>Zymobacter group</taxon>
        <taxon>Zymobacter</taxon>
    </lineage>
</organism>